<dbReference type="EMBL" id="RSDW01000001">
    <property type="protein sequence ID" value="RSL17849.1"/>
    <property type="molecule type" value="Genomic_DNA"/>
</dbReference>
<evidence type="ECO:0000313" key="2">
    <source>
        <dbReference type="EMBL" id="RSL17849.1"/>
    </source>
</evidence>
<keyword evidence="1" id="KW-0732">Signal</keyword>
<organism evidence="2 3">
    <name type="scientific">Edaphobacter aggregans</name>
    <dbReference type="NCBI Taxonomy" id="570835"/>
    <lineage>
        <taxon>Bacteria</taxon>
        <taxon>Pseudomonadati</taxon>
        <taxon>Acidobacteriota</taxon>
        <taxon>Terriglobia</taxon>
        <taxon>Terriglobales</taxon>
        <taxon>Acidobacteriaceae</taxon>
        <taxon>Edaphobacter</taxon>
    </lineage>
</organism>
<name>A0A3R9WIA4_9BACT</name>
<reference evidence="2 3" key="1">
    <citation type="submission" date="2018-12" db="EMBL/GenBank/DDBJ databases">
        <title>Sequencing of bacterial isolates from soil warming experiment in Harvard Forest, Massachusetts, USA.</title>
        <authorList>
            <person name="Deangelis K."/>
        </authorList>
    </citation>
    <scope>NUCLEOTIDE SEQUENCE [LARGE SCALE GENOMIC DNA]</scope>
    <source>
        <strain evidence="2 3">EB153</strain>
    </source>
</reference>
<protein>
    <submittedName>
        <fullName evidence="2">Uncharacterized protein</fullName>
    </submittedName>
</protein>
<evidence type="ECO:0000313" key="3">
    <source>
        <dbReference type="Proteomes" id="UP000269669"/>
    </source>
</evidence>
<sequence length="218" mass="23176">MPRFAASLLLVCATALSQTSSFSLKSFHDPAPGITYFYPSEFTPMMPAPPSKEEGATPHCVRTSFSAGSDPAAGNSAFVFSLIDNACPGVLKDAQQLGSFTRTQILRQMKRYGTPVIMHDPVRYTVSGHPAAVTLASAQAADTQAAGTKTKNGDGTTYAAKACMLTGDPNTGRESGPKPVVCFDFTTTRRDLLPRLFAFSAQFDGETLQSLVPGTLLR</sequence>
<comment type="caution">
    <text evidence="2">The sequence shown here is derived from an EMBL/GenBank/DDBJ whole genome shotgun (WGS) entry which is preliminary data.</text>
</comment>
<evidence type="ECO:0000256" key="1">
    <source>
        <dbReference type="SAM" id="SignalP"/>
    </source>
</evidence>
<dbReference type="RefSeq" id="WP_221761646.1">
    <property type="nucleotide sequence ID" value="NZ_RSDW01000001.1"/>
</dbReference>
<dbReference type="Proteomes" id="UP000269669">
    <property type="component" value="Unassembled WGS sequence"/>
</dbReference>
<keyword evidence="3" id="KW-1185">Reference proteome</keyword>
<feature type="chain" id="PRO_5018627030" evidence="1">
    <location>
        <begin position="18"/>
        <end position="218"/>
    </location>
</feature>
<proteinExistence type="predicted"/>
<feature type="signal peptide" evidence="1">
    <location>
        <begin position="1"/>
        <end position="17"/>
    </location>
</feature>
<gene>
    <name evidence="2" type="ORF">EDE15_3398</name>
</gene>
<dbReference type="AlphaFoldDB" id="A0A3R9WIA4"/>
<accession>A0A3R9WIA4</accession>